<dbReference type="Proteomes" id="UP000596276">
    <property type="component" value="Chromosome 4"/>
</dbReference>
<feature type="region of interest" description="Disordered" evidence="1">
    <location>
        <begin position="1"/>
        <end position="27"/>
    </location>
</feature>
<accession>A0A7U2R0M1</accession>
<reference evidence="3" key="1">
    <citation type="journal article" date="2021" name="G3 (Bethesda)">
        <title>Chromosome assembled and annotated genome sequence of Aspergillus flavus NRRL 3357.</title>
        <authorList>
            <person name="Skerker J.M."/>
            <person name="Pianalto K.M."/>
            <person name="Mondo S.J."/>
            <person name="Yang K."/>
            <person name="Arkin A.P."/>
            <person name="Keller N.P."/>
            <person name="Grigoriev I.V."/>
            <person name="Louise Glass N.L."/>
        </authorList>
    </citation>
    <scope>NUCLEOTIDE SEQUENCE [LARGE SCALE GENOMIC DNA]</scope>
    <source>
        <strain evidence="3">ATCC 200026 / FGSC A1120 / IAM 13836 / NRRL 3357 / JCM 12722 / SRRC 167</strain>
    </source>
</reference>
<evidence type="ECO:0000313" key="3">
    <source>
        <dbReference type="Proteomes" id="UP000596276"/>
    </source>
</evidence>
<name>A0A7U2R0M1_ASPFN</name>
<evidence type="ECO:0000256" key="1">
    <source>
        <dbReference type="SAM" id="MobiDB-lite"/>
    </source>
</evidence>
<dbReference type="AlphaFoldDB" id="A0A7U2R0M1"/>
<evidence type="ECO:0000313" key="2">
    <source>
        <dbReference type="EMBL" id="QRD91077.1"/>
    </source>
</evidence>
<proteinExistence type="predicted"/>
<dbReference type="VEuPathDB" id="FungiDB:F9C07_1606206"/>
<keyword evidence="3" id="KW-1185">Reference proteome</keyword>
<dbReference type="EMBL" id="CP044618">
    <property type="protein sequence ID" value="QRD91077.1"/>
    <property type="molecule type" value="Genomic_DNA"/>
</dbReference>
<sequence>MIQPAMDVLPPSDYPPVHPSEHPHIPTRTPRATLEILQALCIRDDLPKSRENLDSPLSSSERIDICDFYGTMIEVIKRNDARICRIEGRSSMHWTRERSSSLLCSW</sequence>
<organism evidence="2 3">
    <name type="scientific">Aspergillus flavus (strain ATCC 200026 / FGSC A1120 / IAM 13836 / NRRL 3357 / JCM 12722 / SRRC 167)</name>
    <dbReference type="NCBI Taxonomy" id="332952"/>
    <lineage>
        <taxon>Eukaryota</taxon>
        <taxon>Fungi</taxon>
        <taxon>Dikarya</taxon>
        <taxon>Ascomycota</taxon>
        <taxon>Pezizomycotina</taxon>
        <taxon>Eurotiomycetes</taxon>
        <taxon>Eurotiomycetidae</taxon>
        <taxon>Eurotiales</taxon>
        <taxon>Aspergillaceae</taxon>
        <taxon>Aspergillus</taxon>
        <taxon>Aspergillus subgen. Circumdati</taxon>
    </lineage>
</organism>
<gene>
    <name evidence="2" type="ORF">F9C07_1606206</name>
</gene>
<protein>
    <submittedName>
        <fullName evidence="2">Uncharacterized protein</fullName>
    </submittedName>
</protein>